<dbReference type="Proteomes" id="UP001454036">
    <property type="component" value="Unassembled WGS sequence"/>
</dbReference>
<sequence length="715" mass="77072">MSSKVEQAAGITSSSASGTRISMFATKTGFVIPKNKILGSLTPLHRGSKKGGQDIANEESSTNIGRKTKFGADPKQDTSIKKGRALAYQTRLDQIGHQLNSGTLEMLDGQDSSSDNESASRVIDKEMSKLLEIEKREAIGEILKLNPTFKAPAEYKPLLKEAKIPIPIKEHYGFNFINSILRTTKDNQKQLEKETGAKLRVFARKMESRDEVEITTALEKESNCAYEELYVQVTADTYEKVDAAVDLIGLLIAPVSVNVASGSTTLTAVSAENAEVVDISARTPGSLSSSAVNHIMTQPIVGPVAAGHQGHFQQYPGSLSSGPINMPSFAPQPVIGSGFSSMTQNPRFYSPRPQQPQFMQGPYGPQVQPISNSGLPRNIGLPGLQSTPTQSSDRTPPSVYQPTSAALPPVGLPVMSSLHLSTPQTPSNEGSAEWSRPPMGMSLPLVSGTPSFNVSQSNMPPQSPNLVIRSSSIPFPVTSTPSQLTAQPANPNSLSERSFNFNPTATLASPRLLQPNSSDFTFQPQRPQHPASHFASQPGSHHGPRNIPLMMQNQIPQNPFVRLVMQASNPSPAAQVYLRPPVSNQFSGPRSQVSVDFAGRSTGPPAPPRRQTFAYPNSVPPAAMPQMQPRNFSLGPAGVNPSGPFPPRGNQMQFQPRNNMPMYPGRPSGAQQVYDPFSPTSLSFNPQLKGGLRPKVQRQESDPEYEDLMASVGVK</sequence>
<comment type="caution">
    <text evidence="2">The sequence shown here is derived from an EMBL/GenBank/DDBJ whole genome shotgun (WGS) entry which is preliminary data.</text>
</comment>
<accession>A0AAV3RBE7</accession>
<gene>
    <name evidence="2" type="ORF">LIER_26170</name>
</gene>
<proteinExistence type="predicted"/>
<dbReference type="EMBL" id="BAABME010008069">
    <property type="protein sequence ID" value="GAA0172322.1"/>
    <property type="molecule type" value="Genomic_DNA"/>
</dbReference>
<reference evidence="2 3" key="1">
    <citation type="submission" date="2024-01" db="EMBL/GenBank/DDBJ databases">
        <title>The complete chloroplast genome sequence of Lithospermum erythrorhizon: insights into the phylogenetic relationship among Boraginaceae species and the maternal lineages of purple gromwells.</title>
        <authorList>
            <person name="Okada T."/>
            <person name="Watanabe K."/>
        </authorList>
    </citation>
    <scope>NUCLEOTIDE SEQUENCE [LARGE SCALE GENOMIC DNA]</scope>
</reference>
<feature type="region of interest" description="Disordered" evidence="1">
    <location>
        <begin position="41"/>
        <end position="80"/>
    </location>
</feature>
<dbReference type="InterPro" id="IPR045071">
    <property type="entry name" value="BBP-like"/>
</dbReference>
<dbReference type="GO" id="GO:0005634">
    <property type="term" value="C:nucleus"/>
    <property type="evidence" value="ECO:0007669"/>
    <property type="project" value="TreeGrafter"/>
</dbReference>
<organism evidence="2 3">
    <name type="scientific">Lithospermum erythrorhizon</name>
    <name type="common">Purple gromwell</name>
    <name type="synonym">Lithospermum officinale var. erythrorhizon</name>
    <dbReference type="NCBI Taxonomy" id="34254"/>
    <lineage>
        <taxon>Eukaryota</taxon>
        <taxon>Viridiplantae</taxon>
        <taxon>Streptophyta</taxon>
        <taxon>Embryophyta</taxon>
        <taxon>Tracheophyta</taxon>
        <taxon>Spermatophyta</taxon>
        <taxon>Magnoliopsida</taxon>
        <taxon>eudicotyledons</taxon>
        <taxon>Gunneridae</taxon>
        <taxon>Pentapetalae</taxon>
        <taxon>asterids</taxon>
        <taxon>lamiids</taxon>
        <taxon>Boraginales</taxon>
        <taxon>Boraginaceae</taxon>
        <taxon>Boraginoideae</taxon>
        <taxon>Lithospermeae</taxon>
        <taxon>Lithospermum</taxon>
    </lineage>
</organism>
<feature type="compositionally biased region" description="Polar residues" evidence="1">
    <location>
        <begin position="384"/>
        <end position="404"/>
    </location>
</feature>
<dbReference type="Gene3D" id="3.30.1370.10">
    <property type="entry name" value="K Homology domain, type 1"/>
    <property type="match status" value="1"/>
</dbReference>
<feature type="region of interest" description="Disordered" evidence="1">
    <location>
        <begin position="343"/>
        <end position="440"/>
    </location>
</feature>
<feature type="region of interest" description="Disordered" evidence="1">
    <location>
        <begin position="600"/>
        <end position="715"/>
    </location>
</feature>
<keyword evidence="3" id="KW-1185">Reference proteome</keyword>
<dbReference type="InterPro" id="IPR036612">
    <property type="entry name" value="KH_dom_type_1_sf"/>
</dbReference>
<protein>
    <submittedName>
        <fullName evidence="2">RNA splicing factor</fullName>
    </submittedName>
</protein>
<evidence type="ECO:0000256" key="1">
    <source>
        <dbReference type="SAM" id="MobiDB-lite"/>
    </source>
</evidence>
<dbReference type="PANTHER" id="PTHR11208">
    <property type="entry name" value="RNA-BINDING PROTEIN RELATED"/>
    <property type="match status" value="1"/>
</dbReference>
<name>A0AAV3RBE7_LITER</name>
<dbReference type="GO" id="GO:0048024">
    <property type="term" value="P:regulation of mRNA splicing, via spliceosome"/>
    <property type="evidence" value="ECO:0007669"/>
    <property type="project" value="TreeGrafter"/>
</dbReference>
<dbReference type="PANTHER" id="PTHR11208:SF98">
    <property type="entry name" value="RNA-BINDING KH DOMAIN-CONTAINING PROTEIN"/>
    <property type="match status" value="1"/>
</dbReference>
<dbReference type="AlphaFoldDB" id="A0AAV3RBE7"/>
<feature type="region of interest" description="Disordered" evidence="1">
    <location>
        <begin position="521"/>
        <end position="546"/>
    </location>
</feature>
<dbReference type="SUPFAM" id="SSF54791">
    <property type="entry name" value="Eukaryotic type KH-domain (KH-domain type I)"/>
    <property type="match status" value="1"/>
</dbReference>
<evidence type="ECO:0000313" key="2">
    <source>
        <dbReference type="EMBL" id="GAA0172322.1"/>
    </source>
</evidence>
<dbReference type="GO" id="GO:0003729">
    <property type="term" value="F:mRNA binding"/>
    <property type="evidence" value="ECO:0007669"/>
    <property type="project" value="TreeGrafter"/>
</dbReference>
<feature type="compositionally biased region" description="Polar residues" evidence="1">
    <location>
        <begin position="418"/>
        <end position="430"/>
    </location>
</feature>
<feature type="compositionally biased region" description="Basic and acidic residues" evidence="1">
    <location>
        <begin position="70"/>
        <end position="80"/>
    </location>
</feature>
<evidence type="ECO:0000313" key="3">
    <source>
        <dbReference type="Proteomes" id="UP001454036"/>
    </source>
</evidence>